<keyword evidence="1" id="KW-0175">Coiled coil</keyword>
<evidence type="ECO:0000313" key="2">
    <source>
        <dbReference type="EMBL" id="MEE3744608.1"/>
    </source>
</evidence>
<proteinExistence type="predicted"/>
<dbReference type="Proteomes" id="UP001331664">
    <property type="component" value="Unassembled WGS sequence"/>
</dbReference>
<evidence type="ECO:0000256" key="1">
    <source>
        <dbReference type="SAM" id="Coils"/>
    </source>
</evidence>
<reference evidence="2 3" key="1">
    <citation type="submission" date="2024-01" db="EMBL/GenBank/DDBJ databases">
        <title>Campylobacter porcellus sp. nov.</title>
        <authorList>
            <person name="Papic B."/>
            <person name="Gruntar I."/>
        </authorList>
    </citation>
    <scope>NUCLEOTIDE SEQUENCE [LARGE SCALE GENOMIC DNA]</scope>
    <source>
        <strain evidence="2 3">CX2-4855-23</strain>
    </source>
</reference>
<gene>
    <name evidence="2" type="ORF">V2I23_04795</name>
</gene>
<dbReference type="EMBL" id="JAZBRD010000005">
    <property type="protein sequence ID" value="MEE3744608.1"/>
    <property type="molecule type" value="Genomic_DNA"/>
</dbReference>
<accession>A0ABU7M4N9</accession>
<keyword evidence="3" id="KW-1185">Reference proteome</keyword>
<evidence type="ECO:0000313" key="3">
    <source>
        <dbReference type="Proteomes" id="UP001331664"/>
    </source>
</evidence>
<comment type="caution">
    <text evidence="2">The sequence shown here is derived from an EMBL/GenBank/DDBJ whole genome shotgun (WGS) entry which is preliminary data.</text>
</comment>
<feature type="coiled-coil region" evidence="1">
    <location>
        <begin position="155"/>
        <end position="207"/>
    </location>
</feature>
<protein>
    <submittedName>
        <fullName evidence="2">Uncharacterized protein</fullName>
    </submittedName>
</protein>
<dbReference type="RefSeq" id="WP_330526212.1">
    <property type="nucleotide sequence ID" value="NZ_JAZBRD010000005.1"/>
</dbReference>
<sequence length="332" mass="36894">MTTIHDLKLGSNTLEVLEAILGSLEAFPDEIAKLDLSKFTKIAGDIDKSYQNIQSLGVNVTSMKEAISQTKHSIDEIKRDFDSKISTFAVDLDRANDINSSVNSAKNWVADIKSGIDLIKSSVDNSLTEFNGKNAVFNSKANKVSSDIESFNAFARSVNASLEAIKDEVNASKDEFSSKAALENIKLDSLKREVTTLKEQTLSSKNELDITLIQANTLRDALTYEANRANEVLGRINSKNPADEIYIFKGDIVHSNAKLSSQSLALTLATGVSMLYRFKYEKELPKLRELQSQYQRSNELAEYRLGKLDLLPNEADRMVRNSEFYSVLGVMV</sequence>
<dbReference type="Gene3D" id="1.10.287.2610">
    <property type="match status" value="1"/>
</dbReference>
<organism evidence="2 3">
    <name type="scientific">Campylobacter porcelli</name>
    <dbReference type="NCBI Taxonomy" id="1660073"/>
    <lineage>
        <taxon>Bacteria</taxon>
        <taxon>Pseudomonadati</taxon>
        <taxon>Campylobacterota</taxon>
        <taxon>Epsilonproteobacteria</taxon>
        <taxon>Campylobacterales</taxon>
        <taxon>Campylobacteraceae</taxon>
        <taxon>Campylobacter</taxon>
    </lineage>
</organism>
<name>A0ABU7M4N9_9BACT</name>